<dbReference type="InterPro" id="IPR002173">
    <property type="entry name" value="Carboh/pur_kinase_PfkB_CS"/>
</dbReference>
<keyword evidence="2 7" id="KW-0808">Transferase</keyword>
<comment type="catalytic activity">
    <reaction evidence="6 8">
        <text>beta-D-fructose 1-phosphate + ATP = beta-D-fructose 1,6-bisphosphate + ADP + H(+)</text>
        <dbReference type="Rhea" id="RHEA:14213"/>
        <dbReference type="ChEBI" id="CHEBI:15378"/>
        <dbReference type="ChEBI" id="CHEBI:30616"/>
        <dbReference type="ChEBI" id="CHEBI:32966"/>
        <dbReference type="ChEBI" id="CHEBI:138881"/>
        <dbReference type="ChEBI" id="CHEBI:456216"/>
        <dbReference type="EC" id="2.7.1.56"/>
    </reaction>
</comment>
<keyword evidence="5 8" id="KW-0067">ATP-binding</keyword>
<dbReference type="PATRIC" id="fig|269796.9.peg.2055"/>
<comment type="similarity">
    <text evidence="1 7 8">Belongs to the carbohydrate kinase PfkB family.</text>
</comment>
<dbReference type="GO" id="GO:0044281">
    <property type="term" value="P:small molecule metabolic process"/>
    <property type="evidence" value="ECO:0007669"/>
    <property type="project" value="UniProtKB-ARBA"/>
</dbReference>
<dbReference type="Gene3D" id="3.40.1190.20">
    <property type="match status" value="1"/>
</dbReference>
<dbReference type="PIRSF" id="PIRSF000535">
    <property type="entry name" value="1PFK/6PFK/LacC"/>
    <property type="match status" value="1"/>
</dbReference>
<evidence type="ECO:0000256" key="5">
    <source>
        <dbReference type="ARBA" id="ARBA00022840"/>
    </source>
</evidence>
<dbReference type="PROSITE" id="PS00583">
    <property type="entry name" value="PFKB_KINASES_1"/>
    <property type="match status" value="1"/>
</dbReference>
<dbReference type="CDD" id="cd01164">
    <property type="entry name" value="FruK_PfkB_like"/>
    <property type="match status" value="1"/>
</dbReference>
<dbReference type="PhylomeDB" id="Q2RSX4"/>
<evidence type="ECO:0000256" key="7">
    <source>
        <dbReference type="PIRNR" id="PIRNR000535"/>
    </source>
</evidence>
<keyword evidence="3 8" id="KW-0547">Nucleotide-binding</keyword>
<protein>
    <recommendedName>
        <fullName evidence="7">Phosphofructokinase</fullName>
    </recommendedName>
</protein>
<dbReference type="SUPFAM" id="SSF53613">
    <property type="entry name" value="Ribokinase-like"/>
    <property type="match status" value="1"/>
</dbReference>
<dbReference type="PANTHER" id="PTHR46566:SF5">
    <property type="entry name" value="1-PHOSPHOFRUCTOKINASE"/>
    <property type="match status" value="1"/>
</dbReference>
<dbReference type="AlphaFoldDB" id="Q2RSX4"/>
<dbReference type="STRING" id="269796.Rru_A1971"/>
<dbReference type="HOGENOM" id="CLU_050013_0_1_5"/>
<reference evidence="10 11" key="1">
    <citation type="journal article" date="2011" name="Stand. Genomic Sci.">
        <title>Complete genome sequence of Rhodospirillum rubrum type strain (S1).</title>
        <authorList>
            <person name="Munk A.C."/>
            <person name="Copeland A."/>
            <person name="Lucas S."/>
            <person name="Lapidus A."/>
            <person name="Del Rio T.G."/>
            <person name="Barry K."/>
            <person name="Detter J.C."/>
            <person name="Hammon N."/>
            <person name="Israni S."/>
            <person name="Pitluck S."/>
            <person name="Brettin T."/>
            <person name="Bruce D."/>
            <person name="Han C."/>
            <person name="Tapia R."/>
            <person name="Gilna P."/>
            <person name="Schmutz J."/>
            <person name="Larimer F."/>
            <person name="Land M."/>
            <person name="Kyrpides N.C."/>
            <person name="Mavromatis K."/>
            <person name="Richardson P."/>
            <person name="Rohde M."/>
            <person name="Goker M."/>
            <person name="Klenk H.P."/>
            <person name="Zhang Y."/>
            <person name="Roberts G.P."/>
            <person name="Reslewic S."/>
            <person name="Schwartz D.C."/>
        </authorList>
    </citation>
    <scope>NUCLEOTIDE SEQUENCE [LARGE SCALE GENOMIC DNA]</scope>
    <source>
        <strain evidence="11">ATCC 11170 / ATH 1.1.1 / DSM 467 / LMG 4362 / NCIMB 8255 / S1</strain>
    </source>
</reference>
<evidence type="ECO:0000256" key="2">
    <source>
        <dbReference type="ARBA" id="ARBA00022679"/>
    </source>
</evidence>
<dbReference type="InterPro" id="IPR022463">
    <property type="entry name" value="1-PFruKinase"/>
</dbReference>
<evidence type="ECO:0000313" key="10">
    <source>
        <dbReference type="EMBL" id="ABC22771.1"/>
    </source>
</evidence>
<evidence type="ECO:0000259" key="9">
    <source>
        <dbReference type="Pfam" id="PF00294"/>
    </source>
</evidence>
<evidence type="ECO:0000256" key="1">
    <source>
        <dbReference type="ARBA" id="ARBA00010688"/>
    </source>
</evidence>
<dbReference type="EnsemblBacteria" id="ABC22771">
    <property type="protein sequence ID" value="ABC22771"/>
    <property type="gene ID" value="Rru_A1971"/>
</dbReference>
<dbReference type="Pfam" id="PF00294">
    <property type="entry name" value="PfkB"/>
    <property type="match status" value="1"/>
</dbReference>
<evidence type="ECO:0000256" key="6">
    <source>
        <dbReference type="ARBA" id="ARBA00047745"/>
    </source>
</evidence>
<dbReference type="NCBIfam" id="TIGR03168">
    <property type="entry name" value="1-PFK"/>
    <property type="match status" value="1"/>
</dbReference>
<dbReference type="eggNOG" id="COG1105">
    <property type="taxonomic scope" value="Bacteria"/>
</dbReference>
<dbReference type="InterPro" id="IPR011611">
    <property type="entry name" value="PfkB_dom"/>
</dbReference>
<organism evidence="10 11">
    <name type="scientific">Rhodospirillum rubrum (strain ATCC 11170 / ATH 1.1.1 / DSM 467 / LMG 4362 / NCIMB 8255 / S1)</name>
    <dbReference type="NCBI Taxonomy" id="269796"/>
    <lineage>
        <taxon>Bacteria</taxon>
        <taxon>Pseudomonadati</taxon>
        <taxon>Pseudomonadota</taxon>
        <taxon>Alphaproteobacteria</taxon>
        <taxon>Rhodospirillales</taxon>
        <taxon>Rhodospirillaceae</taxon>
        <taxon>Rhodospirillum</taxon>
    </lineage>
</organism>
<dbReference type="EMBL" id="CP000230">
    <property type="protein sequence ID" value="ABC22771.1"/>
    <property type="molecule type" value="Genomic_DNA"/>
</dbReference>
<keyword evidence="4 8" id="KW-0418">Kinase</keyword>
<dbReference type="NCBIfam" id="TIGR03828">
    <property type="entry name" value="pfkB"/>
    <property type="match status" value="1"/>
</dbReference>
<name>Q2RSX4_RHORT</name>
<dbReference type="Proteomes" id="UP000001929">
    <property type="component" value="Chromosome"/>
</dbReference>
<keyword evidence="11" id="KW-1185">Reference proteome</keyword>
<evidence type="ECO:0000256" key="4">
    <source>
        <dbReference type="ARBA" id="ARBA00022777"/>
    </source>
</evidence>
<dbReference type="FunFam" id="3.40.1190.20:FF:000001">
    <property type="entry name" value="Phosphofructokinase"/>
    <property type="match status" value="1"/>
</dbReference>
<accession>Q2RSX4</accession>
<dbReference type="GO" id="GO:0008662">
    <property type="term" value="F:1-phosphofructokinase activity"/>
    <property type="evidence" value="ECO:0007669"/>
    <property type="project" value="UniProtKB-UniRule"/>
</dbReference>
<proteinExistence type="inferred from homology"/>
<dbReference type="PANTHER" id="PTHR46566">
    <property type="entry name" value="1-PHOSPHOFRUCTOKINASE-RELATED"/>
    <property type="match status" value="1"/>
</dbReference>
<dbReference type="RefSeq" id="WP_011389724.1">
    <property type="nucleotide sequence ID" value="NC_007643.1"/>
</dbReference>
<dbReference type="GO" id="GO:0005524">
    <property type="term" value="F:ATP binding"/>
    <property type="evidence" value="ECO:0007669"/>
    <property type="project" value="UniProtKB-UniRule"/>
</dbReference>
<evidence type="ECO:0000256" key="3">
    <source>
        <dbReference type="ARBA" id="ARBA00022741"/>
    </source>
</evidence>
<dbReference type="GO" id="GO:0005829">
    <property type="term" value="C:cytosol"/>
    <property type="evidence" value="ECO:0007669"/>
    <property type="project" value="TreeGrafter"/>
</dbReference>
<dbReference type="InterPro" id="IPR017583">
    <property type="entry name" value="Tagatose/fructose_Pkinase"/>
</dbReference>
<dbReference type="PROSITE" id="PS00584">
    <property type="entry name" value="PFKB_KINASES_2"/>
    <property type="match status" value="1"/>
</dbReference>
<dbReference type="GO" id="GO:0016052">
    <property type="term" value="P:carbohydrate catabolic process"/>
    <property type="evidence" value="ECO:0007669"/>
    <property type="project" value="UniProtKB-ARBA"/>
</dbReference>
<dbReference type="InterPro" id="IPR029056">
    <property type="entry name" value="Ribokinase-like"/>
</dbReference>
<feature type="domain" description="Carbohydrate kinase PfkB" evidence="9">
    <location>
        <begin position="18"/>
        <end position="308"/>
    </location>
</feature>
<dbReference type="KEGG" id="rru:Rru_A1971"/>
<gene>
    <name evidence="10" type="ordered locus">Rru_A1971</name>
</gene>
<evidence type="ECO:0000313" key="11">
    <source>
        <dbReference type="Proteomes" id="UP000001929"/>
    </source>
</evidence>
<evidence type="ECO:0000256" key="8">
    <source>
        <dbReference type="RuleBase" id="RU369061"/>
    </source>
</evidence>
<comment type="function">
    <text evidence="8">Catalyzes the ATP-dependent phosphorylation of fructose-l-phosphate to fructose-l,6-bisphosphate.</text>
</comment>
<sequence length="327" mass="33721">MSSDPSALPSALIVRTLTLNPAIDQTITLEALTPGTVHRARATRSDAGGKGINVAACLADWGESVAVYGVLGRDNSGPFDALFAAKGMIDRFVRIPGETRTNIKLVSSGGGPTTDINLPGLEIDRPCLERVATALLADLAPGTPVVLSGSLPRGLDDKTYVGLVGALRERGAKVVLDVSGWPLTRALEAPADHLPHCVKPNRHELESWAGRALPTLADVQEAAHGLRGKGVARVVVSLGSDGALFVSDEGALHAKLPAMTALSTVGAGDAMVAGLVAALRQDLGLEDTARLATAFAAAKLRHVGAQLPGRDVVLALAGQTHIARLQA</sequence>